<dbReference type="RefSeq" id="WP_153972132.1">
    <property type="nucleotide sequence ID" value="NZ_JACRWE010000002.1"/>
</dbReference>
<name>A0ABR7JMU5_9FIRM</name>
<gene>
    <name evidence="1" type="ORF">H8923_05590</name>
</gene>
<dbReference type="Proteomes" id="UP000609849">
    <property type="component" value="Unassembled WGS sequence"/>
</dbReference>
<sequence>MIGIGNRFKILLLGIIILCTKLFGCEDVFFNNCIDVIKENWDTQIPIPTKEIFHESSSVSFHGDGERYHVFEYENEEDIINSSIQWIDSRDNSINAKVKDIIYDLEISKEFRPNIKDKYKFYTISKDDNSNLYLLYIQGTSRIFIAEDIF</sequence>
<evidence type="ECO:0008006" key="3">
    <source>
        <dbReference type="Google" id="ProtNLM"/>
    </source>
</evidence>
<reference evidence="1 2" key="1">
    <citation type="submission" date="2020-08" db="EMBL/GenBank/DDBJ databases">
        <authorList>
            <person name="Liu C."/>
            <person name="Sun Q."/>
        </authorList>
    </citation>
    <scope>NUCLEOTIDE SEQUENCE [LARGE SCALE GENOMIC DNA]</scope>
    <source>
        <strain evidence="1 2">NSJ-18</strain>
    </source>
</reference>
<evidence type="ECO:0000313" key="1">
    <source>
        <dbReference type="EMBL" id="MBC5996227.1"/>
    </source>
</evidence>
<protein>
    <recommendedName>
        <fullName evidence="3">Lipoprotein</fullName>
    </recommendedName>
</protein>
<evidence type="ECO:0000313" key="2">
    <source>
        <dbReference type="Proteomes" id="UP000609849"/>
    </source>
</evidence>
<organism evidence="1 2">
    <name type="scientific">Romboutsia faecis</name>
    <dbReference type="NCBI Taxonomy" id="2764597"/>
    <lineage>
        <taxon>Bacteria</taxon>
        <taxon>Bacillati</taxon>
        <taxon>Bacillota</taxon>
        <taxon>Clostridia</taxon>
        <taxon>Peptostreptococcales</taxon>
        <taxon>Peptostreptococcaceae</taxon>
        <taxon>Romboutsia</taxon>
    </lineage>
</organism>
<keyword evidence="2" id="KW-1185">Reference proteome</keyword>
<proteinExistence type="predicted"/>
<comment type="caution">
    <text evidence="1">The sequence shown here is derived from an EMBL/GenBank/DDBJ whole genome shotgun (WGS) entry which is preliminary data.</text>
</comment>
<dbReference type="EMBL" id="JACRWE010000002">
    <property type="protein sequence ID" value="MBC5996227.1"/>
    <property type="molecule type" value="Genomic_DNA"/>
</dbReference>
<accession>A0ABR7JMU5</accession>